<comment type="caution">
    <text evidence="1">The sequence shown here is derived from an EMBL/GenBank/DDBJ whole genome shotgun (WGS) entry which is preliminary data.</text>
</comment>
<dbReference type="AlphaFoldDB" id="X1B1M0"/>
<dbReference type="EMBL" id="BART01010601">
    <property type="protein sequence ID" value="GAG89649.1"/>
    <property type="molecule type" value="Genomic_DNA"/>
</dbReference>
<protein>
    <submittedName>
        <fullName evidence="1">Uncharacterized protein</fullName>
    </submittedName>
</protein>
<organism evidence="1">
    <name type="scientific">marine sediment metagenome</name>
    <dbReference type="NCBI Taxonomy" id="412755"/>
    <lineage>
        <taxon>unclassified sequences</taxon>
        <taxon>metagenomes</taxon>
        <taxon>ecological metagenomes</taxon>
    </lineage>
</organism>
<sequence>MICKIIFSIWGFAELCLPYAAVIDIDKEKLPRPENVNKWSSSKFAGTLRHNLSC</sequence>
<feature type="non-terminal residue" evidence="1">
    <location>
        <position position="54"/>
    </location>
</feature>
<evidence type="ECO:0000313" key="1">
    <source>
        <dbReference type="EMBL" id="GAG89649.1"/>
    </source>
</evidence>
<proteinExistence type="predicted"/>
<gene>
    <name evidence="1" type="ORF">S01H4_22975</name>
</gene>
<accession>X1B1M0</accession>
<reference evidence="1" key="1">
    <citation type="journal article" date="2014" name="Front. Microbiol.">
        <title>High frequency of phylogenetically diverse reductive dehalogenase-homologous genes in deep subseafloor sedimentary metagenomes.</title>
        <authorList>
            <person name="Kawai M."/>
            <person name="Futagami T."/>
            <person name="Toyoda A."/>
            <person name="Takaki Y."/>
            <person name="Nishi S."/>
            <person name="Hori S."/>
            <person name="Arai W."/>
            <person name="Tsubouchi T."/>
            <person name="Morono Y."/>
            <person name="Uchiyama I."/>
            <person name="Ito T."/>
            <person name="Fujiyama A."/>
            <person name="Inagaki F."/>
            <person name="Takami H."/>
        </authorList>
    </citation>
    <scope>NUCLEOTIDE SEQUENCE</scope>
    <source>
        <strain evidence="1">Expedition CK06-06</strain>
    </source>
</reference>
<name>X1B1M0_9ZZZZ</name>